<dbReference type="PANTHER" id="PTHR12984:SF6">
    <property type="entry name" value="SCY1-LIKE PROTEIN 2"/>
    <property type="match status" value="1"/>
</dbReference>
<dbReference type="InterPro" id="IPR011009">
    <property type="entry name" value="Kinase-like_dom_sf"/>
</dbReference>
<dbReference type="AlphaFoldDB" id="A0A0N5BNP3"/>
<reference evidence="4" key="1">
    <citation type="submission" date="2017-02" db="UniProtKB">
        <authorList>
            <consortium name="WormBaseParasite"/>
        </authorList>
    </citation>
    <scope>IDENTIFICATION</scope>
</reference>
<evidence type="ECO:0000256" key="1">
    <source>
        <dbReference type="ARBA" id="ARBA00038349"/>
    </source>
</evidence>
<dbReference type="InterPro" id="IPR051177">
    <property type="entry name" value="CIK-Related_Protein"/>
</dbReference>
<feature type="domain" description="Protein kinase" evidence="2">
    <location>
        <begin position="34"/>
        <end position="324"/>
    </location>
</feature>
<evidence type="ECO:0000259" key="2">
    <source>
        <dbReference type="PROSITE" id="PS50011"/>
    </source>
</evidence>
<comment type="similarity">
    <text evidence="1">Belongs to the protein kinase superfamily.</text>
</comment>
<dbReference type="Gene3D" id="1.25.10.10">
    <property type="entry name" value="Leucine-rich Repeat Variant"/>
    <property type="match status" value="1"/>
</dbReference>
<dbReference type="InterPro" id="IPR000719">
    <property type="entry name" value="Prot_kinase_dom"/>
</dbReference>
<dbReference type="Gene3D" id="3.30.200.20">
    <property type="entry name" value="Phosphorylase Kinase, domain 1"/>
    <property type="match status" value="1"/>
</dbReference>
<evidence type="ECO:0000313" key="4">
    <source>
        <dbReference type="WBParaSite" id="SPAL_0000752000.1"/>
    </source>
</evidence>
<accession>A0A0N5BNP3</accession>
<dbReference type="PROSITE" id="PS50011">
    <property type="entry name" value="PROTEIN_KINASE_DOM"/>
    <property type="match status" value="1"/>
</dbReference>
<dbReference type="PANTHER" id="PTHR12984">
    <property type="entry name" value="SCY1-RELATED S/T PROTEIN KINASE-LIKE"/>
    <property type="match status" value="1"/>
</dbReference>
<dbReference type="CDD" id="cd14011">
    <property type="entry name" value="PK_SCY1_like"/>
    <property type="match status" value="1"/>
</dbReference>
<dbReference type="Gene3D" id="1.10.510.10">
    <property type="entry name" value="Transferase(Phosphotransferase) domain 1"/>
    <property type="match status" value="1"/>
</dbReference>
<proteinExistence type="inferred from homology"/>
<protein>
    <submittedName>
        <fullName evidence="4">Protein kinase domain-containing protein</fullName>
    </submittedName>
</protein>
<name>A0A0N5BNP3_STREA</name>
<dbReference type="STRING" id="174720.A0A0N5BNP3"/>
<dbReference type="SUPFAM" id="SSF48371">
    <property type="entry name" value="ARM repeat"/>
    <property type="match status" value="1"/>
</dbReference>
<dbReference type="InterPro" id="IPR011989">
    <property type="entry name" value="ARM-like"/>
</dbReference>
<dbReference type="SMART" id="SM00220">
    <property type="entry name" value="S_TKc"/>
    <property type="match status" value="1"/>
</dbReference>
<dbReference type="GO" id="GO:0005524">
    <property type="term" value="F:ATP binding"/>
    <property type="evidence" value="ECO:0007669"/>
    <property type="project" value="InterPro"/>
</dbReference>
<dbReference type="SUPFAM" id="SSF56112">
    <property type="entry name" value="Protein kinase-like (PK-like)"/>
    <property type="match status" value="1"/>
</dbReference>
<dbReference type="InterPro" id="IPR016024">
    <property type="entry name" value="ARM-type_fold"/>
</dbReference>
<dbReference type="GO" id="GO:0004672">
    <property type="term" value="F:protein kinase activity"/>
    <property type="evidence" value="ECO:0007669"/>
    <property type="project" value="InterPro"/>
</dbReference>
<sequence length="859" mass="97886">MDYFYKIKDTVSQVAAQASKVLPGNPITREYEVKELIATAGPGLLWKIYNGYKRSTKQKCAVWFFEKNDIEKWSKDEKEQFLNIIRKNVLTLTRIRHNRILIVEHGIEESRESIAFCTEPIFASLANIFQPTSVPSNLDLKDYELEKLDISHGLFQLGEALSFLHIDLKMVHRNICPESIIVNERGAWKLGCFEFSCNEAINSQNIGNTITFSCLNWDSQKTAVSQPNLNYIAPEHVNQKECYPSSDMFSLGVLSYACFNNGKPIFEHKNNLHTFKTNSKKLEDISTTHVAKVPPEFQNDVKKCCALNPVFRPDCTQFTRLVFFDTIQIKTLNYLENLMQMDHNQKIIFFKGLLQVFNSFPKRTLFQKVLPFLSSEFSTNQLIPFILPSIFQMAEIANNNEFSRYILPPLIPVFKIQKPYQISLLLLQKMELFLKKTPENDIKKHVLPLLYDSLLSETVRIQELCLNNIPTIGKLVDRETMKNQLLPRILKLITDGSVVSIKIQALLCLAKLMPNLENWMVSDQIIPSLSKVTCKEPGVLMAILGVYKLAFESEKFGISRELIARNVLPFLISTSIENTLNLSQFEGFISLIKQMLSKMESEQRSRLQQLSAGQEEQRGVTDFNDLINQKTSNVISNDKVAEDLEDFFRNSDKKNHEAISNPPKTIGNILESQNKPLKVAPKNETNNDLFDFSEFLKPKNNSTITQTKPSFSNVNFPSPPGVVNAINSTNSLLTFDKSFPNNVQNYNTPSLGANKTTSMCSNFESGFFSTPESTMSVQKTTSKGNNDPFADLDPFAKTKGPPMNALSANKPINATNNLFTHSQKSPKDQLNDIFETFKILRNNIHKMNFLKKFYDSRLF</sequence>
<dbReference type="Proteomes" id="UP000046392">
    <property type="component" value="Unplaced"/>
</dbReference>
<dbReference type="Pfam" id="PF00069">
    <property type="entry name" value="Pkinase"/>
    <property type="match status" value="1"/>
</dbReference>
<organism evidence="3 4">
    <name type="scientific">Strongyloides papillosus</name>
    <name type="common">Intestinal threadworm</name>
    <dbReference type="NCBI Taxonomy" id="174720"/>
    <lineage>
        <taxon>Eukaryota</taxon>
        <taxon>Metazoa</taxon>
        <taxon>Ecdysozoa</taxon>
        <taxon>Nematoda</taxon>
        <taxon>Chromadorea</taxon>
        <taxon>Rhabditida</taxon>
        <taxon>Tylenchina</taxon>
        <taxon>Panagrolaimomorpha</taxon>
        <taxon>Strongyloidoidea</taxon>
        <taxon>Strongyloididae</taxon>
        <taxon>Strongyloides</taxon>
    </lineage>
</organism>
<keyword evidence="3" id="KW-1185">Reference proteome</keyword>
<evidence type="ECO:0000313" key="3">
    <source>
        <dbReference type="Proteomes" id="UP000046392"/>
    </source>
</evidence>
<dbReference type="WBParaSite" id="SPAL_0000752000.1">
    <property type="protein sequence ID" value="SPAL_0000752000.1"/>
    <property type="gene ID" value="SPAL_0000752000"/>
</dbReference>